<evidence type="ECO:0000256" key="2">
    <source>
        <dbReference type="SAM" id="Phobius"/>
    </source>
</evidence>
<protein>
    <submittedName>
        <fullName evidence="5">DUF4179 domain-containing protein</fullName>
    </submittedName>
</protein>
<reference evidence="5 6" key="1">
    <citation type="submission" date="2022-05" db="EMBL/GenBank/DDBJ databases">
        <title>Genome Sequencing of Bee-Associated Microbes.</title>
        <authorList>
            <person name="Dunlap C."/>
        </authorList>
    </citation>
    <scope>NUCLEOTIDE SEQUENCE [LARGE SCALE GENOMIC DNA]</scope>
    <source>
        <strain evidence="5 6">NRRL NRS-1438</strain>
    </source>
</reference>
<dbReference type="Proteomes" id="UP001207626">
    <property type="component" value="Unassembled WGS sequence"/>
</dbReference>
<keyword evidence="2" id="KW-1133">Transmembrane helix</keyword>
<gene>
    <name evidence="5" type="ORF">M5X09_16095</name>
</gene>
<keyword evidence="2" id="KW-0812">Transmembrane</keyword>
<feature type="region of interest" description="Disordered" evidence="1">
    <location>
        <begin position="22"/>
        <end position="50"/>
    </location>
</feature>
<dbReference type="EMBL" id="JAMDLW010000021">
    <property type="protein sequence ID" value="MCY9521173.1"/>
    <property type="molecule type" value="Genomic_DNA"/>
</dbReference>
<dbReference type="Gene3D" id="2.60.40.1630">
    <property type="entry name" value="bacillus anthracis domain"/>
    <property type="match status" value="1"/>
</dbReference>
<accession>A0ABT4DYL3</accession>
<feature type="domain" description="DUF5643" evidence="4">
    <location>
        <begin position="257"/>
        <end position="385"/>
    </location>
</feature>
<dbReference type="Pfam" id="PF13786">
    <property type="entry name" value="DUF4179"/>
    <property type="match status" value="1"/>
</dbReference>
<evidence type="ECO:0000313" key="5">
    <source>
        <dbReference type="EMBL" id="MCY9521173.1"/>
    </source>
</evidence>
<dbReference type="InterPro" id="IPR025436">
    <property type="entry name" value="DUF4179"/>
</dbReference>
<proteinExistence type="predicted"/>
<name>A0ABT4DYL3_9BACL</name>
<dbReference type="InterPro" id="IPR040680">
    <property type="entry name" value="DUF5643"/>
</dbReference>
<feature type="domain" description="DUF4179" evidence="3">
    <location>
        <begin position="57"/>
        <end position="142"/>
    </location>
</feature>
<evidence type="ECO:0000259" key="4">
    <source>
        <dbReference type="Pfam" id="PF18705"/>
    </source>
</evidence>
<keyword evidence="6" id="KW-1185">Reference proteome</keyword>
<comment type="caution">
    <text evidence="5">The sequence shown here is derived from an EMBL/GenBank/DDBJ whole genome shotgun (WGS) entry which is preliminary data.</text>
</comment>
<keyword evidence="2" id="KW-0472">Membrane</keyword>
<evidence type="ECO:0000259" key="3">
    <source>
        <dbReference type="Pfam" id="PF13786"/>
    </source>
</evidence>
<sequence>MGHWPKQTEFAEMDAIEQMIRESPLPNKSRSDQIMNKIGESELTSRSSKRKPNIMRRTVLVASVAAVLGGGVIGTGFISPAMAATLQNIPMIGGLFKGMSKEALDTAFNQGIVSEPDLSVTHDGITLKLASLLYDGTRLSFVLEREGADLPTTAAYSYLSEEGLKGEMIDPDFEKKPIHLKGYIKSPTILVNGQEIEYESGNFGDYPVGDNVAYKVELTHGLKLPDQFELTIQADVTQVNETFEFKTPVKIENNSLVLKPEVSKSDGQFSYTVKQLVSSPVSTRLVLDSKGPVPKSPEQTGDYSASMVYYELVDDKGNVLQPDMFGYFYSEPKTEYHVDELFAPFDGTTKSITIKPFTLTVKTKDWKVVGGNDKNRTYLKDLEVTIPIKK</sequence>
<organism evidence="5 6">
    <name type="scientific">Paenibacillus apiarius</name>
    <dbReference type="NCBI Taxonomy" id="46240"/>
    <lineage>
        <taxon>Bacteria</taxon>
        <taxon>Bacillati</taxon>
        <taxon>Bacillota</taxon>
        <taxon>Bacilli</taxon>
        <taxon>Bacillales</taxon>
        <taxon>Paenibacillaceae</taxon>
        <taxon>Paenibacillus</taxon>
    </lineage>
</organism>
<evidence type="ECO:0000313" key="6">
    <source>
        <dbReference type="Proteomes" id="UP001207626"/>
    </source>
</evidence>
<evidence type="ECO:0000256" key="1">
    <source>
        <dbReference type="SAM" id="MobiDB-lite"/>
    </source>
</evidence>
<dbReference type="RefSeq" id="WP_087434242.1">
    <property type="nucleotide sequence ID" value="NZ_JAMDLV010000007.1"/>
</dbReference>
<feature type="transmembrane region" description="Helical" evidence="2">
    <location>
        <begin position="59"/>
        <end position="82"/>
    </location>
</feature>
<dbReference type="Pfam" id="PF18705">
    <property type="entry name" value="DUF5643"/>
    <property type="match status" value="1"/>
</dbReference>